<organism evidence="1 2">
    <name type="scientific">Armillaria luteobubalina</name>
    <dbReference type="NCBI Taxonomy" id="153913"/>
    <lineage>
        <taxon>Eukaryota</taxon>
        <taxon>Fungi</taxon>
        <taxon>Dikarya</taxon>
        <taxon>Basidiomycota</taxon>
        <taxon>Agaricomycotina</taxon>
        <taxon>Agaricomycetes</taxon>
        <taxon>Agaricomycetidae</taxon>
        <taxon>Agaricales</taxon>
        <taxon>Marasmiineae</taxon>
        <taxon>Physalacriaceae</taxon>
        <taxon>Armillaria</taxon>
    </lineage>
</organism>
<keyword evidence="2" id="KW-1185">Reference proteome</keyword>
<gene>
    <name evidence="1" type="ORF">EDD18DRAFT_1412802</name>
</gene>
<evidence type="ECO:0000313" key="2">
    <source>
        <dbReference type="Proteomes" id="UP001175228"/>
    </source>
</evidence>
<name>A0AA39QJY6_9AGAR</name>
<dbReference type="EMBL" id="JAUEPU010000003">
    <property type="protein sequence ID" value="KAK0504333.1"/>
    <property type="molecule type" value="Genomic_DNA"/>
</dbReference>
<proteinExistence type="predicted"/>
<reference evidence="1" key="1">
    <citation type="submission" date="2023-06" db="EMBL/GenBank/DDBJ databases">
        <authorList>
            <consortium name="Lawrence Berkeley National Laboratory"/>
            <person name="Ahrendt S."/>
            <person name="Sahu N."/>
            <person name="Indic B."/>
            <person name="Wong-Bajracharya J."/>
            <person name="Merenyi Z."/>
            <person name="Ke H.-M."/>
            <person name="Monk M."/>
            <person name="Kocsube S."/>
            <person name="Drula E."/>
            <person name="Lipzen A."/>
            <person name="Balint B."/>
            <person name="Henrissat B."/>
            <person name="Andreopoulos B."/>
            <person name="Martin F.M."/>
            <person name="Harder C.B."/>
            <person name="Rigling D."/>
            <person name="Ford K.L."/>
            <person name="Foster G.D."/>
            <person name="Pangilinan J."/>
            <person name="Papanicolaou A."/>
            <person name="Barry K."/>
            <person name="LaButti K."/>
            <person name="Viragh M."/>
            <person name="Koriabine M."/>
            <person name="Yan M."/>
            <person name="Riley R."/>
            <person name="Champramary S."/>
            <person name="Plett K.L."/>
            <person name="Tsai I.J."/>
            <person name="Slot J."/>
            <person name="Sipos G."/>
            <person name="Plett J."/>
            <person name="Nagy L.G."/>
            <person name="Grigoriev I.V."/>
        </authorList>
    </citation>
    <scope>NUCLEOTIDE SEQUENCE</scope>
    <source>
        <strain evidence="1">HWK02</strain>
    </source>
</reference>
<dbReference type="Proteomes" id="UP001175228">
    <property type="component" value="Unassembled WGS sequence"/>
</dbReference>
<evidence type="ECO:0000313" key="1">
    <source>
        <dbReference type="EMBL" id="KAK0504333.1"/>
    </source>
</evidence>
<dbReference type="AlphaFoldDB" id="A0AA39QJY6"/>
<comment type="caution">
    <text evidence="1">The sequence shown here is derived from an EMBL/GenBank/DDBJ whole genome shotgun (WGS) entry which is preliminary data.</text>
</comment>
<protein>
    <submittedName>
        <fullName evidence="1">Uncharacterized protein</fullName>
    </submittedName>
</protein>
<accession>A0AA39QJY6</accession>
<sequence>MIAVSEVLSLSKLLKERSSIVKLTEVSRDYKHQQLTIKTINIQIFEKTIDALKKKKFSFVCTVERVVTLWVVMYVQHFGKLAGLSNAGVQKRRDVIYTVSVPEFYDIKTGTPSLLALFVGNTGEIRPALQIPRNDDARWARLISFHMASSKTRFTRSALNASRLNRGDLENDLASLVIESSNRGTARIRRTTFHSS</sequence>